<gene>
    <name evidence="4" type="ORF">FCG67_07940</name>
</gene>
<dbReference type="PANTHER" id="PTHR33371">
    <property type="entry name" value="INTERMEMBRANE PHOSPHOLIPID TRANSPORT SYSTEM BINDING PROTEIN MLAD-RELATED"/>
    <property type="match status" value="1"/>
</dbReference>
<dbReference type="Pfam" id="PF11887">
    <property type="entry name" value="Mce4_CUP1"/>
    <property type="match status" value="1"/>
</dbReference>
<evidence type="ECO:0000256" key="1">
    <source>
        <dbReference type="SAM" id="Phobius"/>
    </source>
</evidence>
<dbReference type="InterPro" id="IPR003399">
    <property type="entry name" value="Mce/MlaD"/>
</dbReference>
<dbReference type="PANTHER" id="PTHR33371:SF18">
    <property type="entry name" value="MCE-FAMILY PROTEIN MCE3C"/>
    <property type="match status" value="1"/>
</dbReference>
<dbReference type="InterPro" id="IPR024516">
    <property type="entry name" value="Mce_C"/>
</dbReference>
<comment type="caution">
    <text evidence="4">The sequence shown here is derived from an EMBL/GenBank/DDBJ whole genome shotgun (WGS) entry which is preliminary data.</text>
</comment>
<evidence type="ECO:0000313" key="4">
    <source>
        <dbReference type="EMBL" id="TJZ79542.1"/>
    </source>
</evidence>
<proteinExistence type="predicted"/>
<keyword evidence="5" id="KW-1185">Reference proteome</keyword>
<sequence length="332" mass="34879">MPVNWLTVKHPARAGVICVFVALGIIAAALAVPKLILSLRTGEYHALVANATGLAPADTVNVAGVPSGVVTSMTVRGNTVDVGFRLDDGVVLGDRTSAEIKIYTLLGRRSLDIVPAGQGRMAPGGAIPLERTSVPFTLDDLGRGAENTTENLDLEQLRAMVETIGQVAPDDPELIGRSLEGITTVNEAVTRNSESIGALLSSAQATTQTLVDQKDALVTLLGNAELLTSTLADRRAVIGSLIADINRLTTAASQFLGENQPLLDSVLTELDAVTAVLTENEQTLTTLLENFAPSVRYITNATGNGNWLDLNFPSTLIGDNWLCVSGLVQGCK</sequence>
<keyword evidence="1" id="KW-0472">Membrane</keyword>
<dbReference type="Proteomes" id="UP000305109">
    <property type="component" value="Unassembled WGS sequence"/>
</dbReference>
<feature type="transmembrane region" description="Helical" evidence="1">
    <location>
        <begin position="12"/>
        <end position="32"/>
    </location>
</feature>
<keyword evidence="1" id="KW-0812">Transmembrane</keyword>
<dbReference type="Pfam" id="PF02470">
    <property type="entry name" value="MlaD"/>
    <property type="match status" value="1"/>
</dbReference>
<name>A0ABY2RMM3_9NOCA</name>
<dbReference type="InterPro" id="IPR005693">
    <property type="entry name" value="Mce"/>
</dbReference>
<feature type="domain" description="Mammalian cell entry C-terminal" evidence="3">
    <location>
        <begin position="119"/>
        <end position="307"/>
    </location>
</feature>
<dbReference type="EMBL" id="SUMD01000003">
    <property type="protein sequence ID" value="TJZ79542.1"/>
    <property type="molecule type" value="Genomic_DNA"/>
</dbReference>
<accession>A0ABY2RMM3</accession>
<organism evidence="4 5">
    <name type="scientific">Rhodococcus oryzae</name>
    <dbReference type="NCBI Taxonomy" id="2571143"/>
    <lineage>
        <taxon>Bacteria</taxon>
        <taxon>Bacillati</taxon>
        <taxon>Actinomycetota</taxon>
        <taxon>Actinomycetes</taxon>
        <taxon>Mycobacteriales</taxon>
        <taxon>Nocardiaceae</taxon>
        <taxon>Rhodococcus</taxon>
    </lineage>
</organism>
<dbReference type="InterPro" id="IPR052336">
    <property type="entry name" value="MlaD_Phospholipid_Transporter"/>
</dbReference>
<evidence type="ECO:0000259" key="3">
    <source>
        <dbReference type="Pfam" id="PF11887"/>
    </source>
</evidence>
<feature type="domain" description="Mce/MlaD" evidence="2">
    <location>
        <begin position="42"/>
        <end position="115"/>
    </location>
</feature>
<keyword evidence="1" id="KW-1133">Transmembrane helix</keyword>
<evidence type="ECO:0000313" key="5">
    <source>
        <dbReference type="Proteomes" id="UP000305109"/>
    </source>
</evidence>
<evidence type="ECO:0000259" key="2">
    <source>
        <dbReference type="Pfam" id="PF02470"/>
    </source>
</evidence>
<protein>
    <submittedName>
        <fullName evidence="4">MCE family protein</fullName>
    </submittedName>
</protein>
<dbReference type="NCBIfam" id="TIGR00996">
    <property type="entry name" value="Mtu_fam_mce"/>
    <property type="match status" value="1"/>
</dbReference>
<reference evidence="4 5" key="1">
    <citation type="submission" date="2019-04" db="EMBL/GenBank/DDBJ databases">
        <title>Rhodococcus oryzae sp. nov., a novel actinomycete isolated from rhizosphere soil of rice (Oryza sativa L.).</title>
        <authorList>
            <person name="Li C."/>
        </authorList>
    </citation>
    <scope>NUCLEOTIDE SEQUENCE [LARGE SCALE GENOMIC DNA]</scope>
    <source>
        <strain evidence="4 5">NEAU-CX67</strain>
    </source>
</reference>